<dbReference type="InterPro" id="IPR017441">
    <property type="entry name" value="Protein_kinase_ATP_BS"/>
</dbReference>
<dbReference type="GO" id="GO:0050321">
    <property type="term" value="F:tau-protein kinase activity"/>
    <property type="evidence" value="ECO:0007669"/>
    <property type="project" value="TreeGrafter"/>
</dbReference>
<evidence type="ECO:0000256" key="8">
    <source>
        <dbReference type="ARBA" id="ARBA00048679"/>
    </source>
</evidence>
<keyword evidence="2 10" id="KW-0723">Serine/threonine-protein kinase</keyword>
<evidence type="ECO:0000313" key="13">
    <source>
        <dbReference type="Proteomes" id="UP000593571"/>
    </source>
</evidence>
<feature type="binding site" evidence="9">
    <location>
        <position position="48"/>
    </location>
    <ligand>
        <name>ATP</name>
        <dbReference type="ChEBI" id="CHEBI:30616"/>
    </ligand>
</feature>
<comment type="caution">
    <text evidence="12">The sequence shown here is derived from an EMBL/GenBank/DDBJ whole genome shotgun (WGS) entry which is preliminary data.</text>
</comment>
<dbReference type="PANTHER" id="PTHR24346:SF3">
    <property type="entry name" value="GENE 10662-RELATED"/>
    <property type="match status" value="1"/>
</dbReference>
<dbReference type="InterPro" id="IPR008271">
    <property type="entry name" value="Ser/Thr_kinase_AS"/>
</dbReference>
<feature type="domain" description="Protein kinase" evidence="11">
    <location>
        <begin position="19"/>
        <end position="226"/>
    </location>
</feature>
<sequence>MPHDLAATSPITEPRIGHYQLLHTIGKGAFGVVKLARHIITGVEVAVKAIDRQGAYRPGEEVRNMKSLNHPHIIKLYQVIATEDTVFIVMEHASRGSLSEYLQSCGRMSEPKARRITRQLISAVHYCHQKNIIHRDLKAENVLLDAELNAKLTDFGLSSRTMEACELCQRSVHGSEISTVSGISVAFRSIVPWTMEVCELCQRSVHGSEISMVSGIFVAFSSIIPW</sequence>
<dbReference type="InterPro" id="IPR011009">
    <property type="entry name" value="Kinase-like_dom_sf"/>
</dbReference>
<dbReference type="InterPro" id="IPR000719">
    <property type="entry name" value="Prot_kinase_dom"/>
</dbReference>
<evidence type="ECO:0000259" key="11">
    <source>
        <dbReference type="PROSITE" id="PS50011"/>
    </source>
</evidence>
<keyword evidence="13" id="KW-1185">Reference proteome</keyword>
<dbReference type="PROSITE" id="PS00108">
    <property type="entry name" value="PROTEIN_KINASE_ST"/>
    <property type="match status" value="1"/>
</dbReference>
<reference evidence="12 13" key="1">
    <citation type="journal article" date="2020" name="Nature">
        <title>Six reference-quality genomes reveal evolution of bat adaptations.</title>
        <authorList>
            <person name="Jebb D."/>
            <person name="Huang Z."/>
            <person name="Pippel M."/>
            <person name="Hughes G.M."/>
            <person name="Lavrichenko K."/>
            <person name="Devanna P."/>
            <person name="Winkler S."/>
            <person name="Jermiin L.S."/>
            <person name="Skirmuntt E.C."/>
            <person name="Katzourakis A."/>
            <person name="Burkitt-Gray L."/>
            <person name="Ray D.A."/>
            <person name="Sullivan K.A.M."/>
            <person name="Roscito J.G."/>
            <person name="Kirilenko B.M."/>
            <person name="Davalos L.M."/>
            <person name="Corthals A.P."/>
            <person name="Power M.L."/>
            <person name="Jones G."/>
            <person name="Ransome R.D."/>
            <person name="Dechmann D.K.N."/>
            <person name="Locatelli A.G."/>
            <person name="Puechmaille S.J."/>
            <person name="Fedrigo O."/>
            <person name="Jarvis E.D."/>
            <person name="Hiller M."/>
            <person name="Vernes S.C."/>
            <person name="Myers E.W."/>
            <person name="Teeling E.C."/>
        </authorList>
    </citation>
    <scope>NUCLEOTIDE SEQUENCE [LARGE SCALE GENOMIC DNA]</scope>
    <source>
        <strain evidence="12">MRouAeg1</strain>
        <tissue evidence="12">Muscle</tissue>
    </source>
</reference>
<protein>
    <recommendedName>
        <fullName evidence="1">non-specific serine/threonine protein kinase</fullName>
        <ecNumber evidence="1">2.7.11.1</ecNumber>
    </recommendedName>
</protein>
<proteinExistence type="inferred from homology"/>
<keyword evidence="6 9" id="KW-0067">ATP-binding</keyword>
<evidence type="ECO:0000256" key="2">
    <source>
        <dbReference type="ARBA" id="ARBA00022527"/>
    </source>
</evidence>
<dbReference type="PROSITE" id="PS50011">
    <property type="entry name" value="PROTEIN_KINASE_DOM"/>
    <property type="match status" value="1"/>
</dbReference>
<dbReference type="Pfam" id="PF00069">
    <property type="entry name" value="Pkinase"/>
    <property type="match status" value="1"/>
</dbReference>
<comment type="similarity">
    <text evidence="10">Belongs to the protein kinase superfamily.</text>
</comment>
<evidence type="ECO:0000256" key="1">
    <source>
        <dbReference type="ARBA" id="ARBA00012513"/>
    </source>
</evidence>
<evidence type="ECO:0000256" key="4">
    <source>
        <dbReference type="ARBA" id="ARBA00022741"/>
    </source>
</evidence>
<organism evidence="12 13">
    <name type="scientific">Rousettus aegyptiacus</name>
    <name type="common">Egyptian fruit bat</name>
    <name type="synonym">Pteropus aegyptiacus</name>
    <dbReference type="NCBI Taxonomy" id="9407"/>
    <lineage>
        <taxon>Eukaryota</taxon>
        <taxon>Metazoa</taxon>
        <taxon>Chordata</taxon>
        <taxon>Craniata</taxon>
        <taxon>Vertebrata</taxon>
        <taxon>Euteleostomi</taxon>
        <taxon>Mammalia</taxon>
        <taxon>Eutheria</taxon>
        <taxon>Laurasiatheria</taxon>
        <taxon>Chiroptera</taxon>
        <taxon>Yinpterochiroptera</taxon>
        <taxon>Pteropodoidea</taxon>
        <taxon>Pteropodidae</taxon>
        <taxon>Rousettinae</taxon>
        <taxon>Rousettus</taxon>
    </lineage>
</organism>
<dbReference type="PANTHER" id="PTHR24346">
    <property type="entry name" value="MAP/MICROTUBULE AFFINITY-REGULATING KINASE"/>
    <property type="match status" value="1"/>
</dbReference>
<dbReference type="GO" id="GO:0000226">
    <property type="term" value="P:microtubule cytoskeleton organization"/>
    <property type="evidence" value="ECO:0007669"/>
    <property type="project" value="TreeGrafter"/>
</dbReference>
<dbReference type="GO" id="GO:0035556">
    <property type="term" value="P:intracellular signal transduction"/>
    <property type="evidence" value="ECO:0007669"/>
    <property type="project" value="TreeGrafter"/>
</dbReference>
<evidence type="ECO:0000313" key="12">
    <source>
        <dbReference type="EMBL" id="KAF6431635.1"/>
    </source>
</evidence>
<evidence type="ECO:0000256" key="9">
    <source>
        <dbReference type="PROSITE-ProRule" id="PRU10141"/>
    </source>
</evidence>
<accession>A0A7J8E8L9</accession>
<dbReference type="Proteomes" id="UP000593571">
    <property type="component" value="Unassembled WGS sequence"/>
</dbReference>
<evidence type="ECO:0000256" key="10">
    <source>
        <dbReference type="RuleBase" id="RU000304"/>
    </source>
</evidence>
<dbReference type="EMBL" id="JACASE010000010">
    <property type="protein sequence ID" value="KAF6431635.1"/>
    <property type="molecule type" value="Genomic_DNA"/>
</dbReference>
<evidence type="ECO:0000256" key="3">
    <source>
        <dbReference type="ARBA" id="ARBA00022679"/>
    </source>
</evidence>
<dbReference type="FunFam" id="3.30.200.20:FF:000003">
    <property type="entry name" value="Non-specific serine/threonine protein kinase"/>
    <property type="match status" value="1"/>
</dbReference>
<comment type="catalytic activity">
    <reaction evidence="7">
        <text>L-threonyl-[protein] + ATP = O-phospho-L-threonyl-[protein] + ADP + H(+)</text>
        <dbReference type="Rhea" id="RHEA:46608"/>
        <dbReference type="Rhea" id="RHEA-COMP:11060"/>
        <dbReference type="Rhea" id="RHEA-COMP:11605"/>
        <dbReference type="ChEBI" id="CHEBI:15378"/>
        <dbReference type="ChEBI" id="CHEBI:30013"/>
        <dbReference type="ChEBI" id="CHEBI:30616"/>
        <dbReference type="ChEBI" id="CHEBI:61977"/>
        <dbReference type="ChEBI" id="CHEBI:456216"/>
        <dbReference type="EC" id="2.7.11.1"/>
    </reaction>
</comment>
<dbReference type="AlphaFoldDB" id="A0A7J8E8L9"/>
<dbReference type="FunFam" id="1.10.510.10:FF:000571">
    <property type="entry name" value="Maternal embryonic leucine zipper kinase"/>
    <property type="match status" value="1"/>
</dbReference>
<dbReference type="PROSITE" id="PS00107">
    <property type="entry name" value="PROTEIN_KINASE_ATP"/>
    <property type="match status" value="1"/>
</dbReference>
<dbReference type="GO" id="GO:0005524">
    <property type="term" value="F:ATP binding"/>
    <property type="evidence" value="ECO:0007669"/>
    <property type="project" value="UniProtKB-UniRule"/>
</dbReference>
<comment type="catalytic activity">
    <reaction evidence="8">
        <text>L-seryl-[protein] + ATP = O-phospho-L-seryl-[protein] + ADP + H(+)</text>
        <dbReference type="Rhea" id="RHEA:17989"/>
        <dbReference type="Rhea" id="RHEA-COMP:9863"/>
        <dbReference type="Rhea" id="RHEA-COMP:11604"/>
        <dbReference type="ChEBI" id="CHEBI:15378"/>
        <dbReference type="ChEBI" id="CHEBI:29999"/>
        <dbReference type="ChEBI" id="CHEBI:30616"/>
        <dbReference type="ChEBI" id="CHEBI:83421"/>
        <dbReference type="ChEBI" id="CHEBI:456216"/>
        <dbReference type="EC" id="2.7.11.1"/>
    </reaction>
</comment>
<dbReference type="SMART" id="SM00220">
    <property type="entry name" value="S_TKc"/>
    <property type="match status" value="1"/>
</dbReference>
<keyword evidence="5" id="KW-0418">Kinase</keyword>
<keyword evidence="3" id="KW-0808">Transferase</keyword>
<evidence type="ECO:0000256" key="5">
    <source>
        <dbReference type="ARBA" id="ARBA00022777"/>
    </source>
</evidence>
<evidence type="ECO:0000256" key="7">
    <source>
        <dbReference type="ARBA" id="ARBA00047899"/>
    </source>
</evidence>
<dbReference type="GO" id="GO:0005737">
    <property type="term" value="C:cytoplasm"/>
    <property type="evidence" value="ECO:0007669"/>
    <property type="project" value="TreeGrafter"/>
</dbReference>
<name>A0A7J8E8L9_ROUAE</name>
<keyword evidence="4 9" id="KW-0547">Nucleotide-binding</keyword>
<gene>
    <name evidence="12" type="ORF">HJG63_008146</name>
</gene>
<dbReference type="Gene3D" id="1.10.510.10">
    <property type="entry name" value="Transferase(Phosphotransferase) domain 1"/>
    <property type="match status" value="1"/>
</dbReference>
<dbReference type="SUPFAM" id="SSF56112">
    <property type="entry name" value="Protein kinase-like (PK-like)"/>
    <property type="match status" value="1"/>
</dbReference>
<dbReference type="EC" id="2.7.11.1" evidence="1"/>
<evidence type="ECO:0000256" key="6">
    <source>
        <dbReference type="ARBA" id="ARBA00022840"/>
    </source>
</evidence>